<dbReference type="RefSeq" id="WP_014196079.1">
    <property type="nucleotide sequence ID" value="NC_016593.1"/>
</dbReference>
<gene>
    <name evidence="1" type="ORF">GTCCBUS3UF5_23060</name>
</gene>
<proteinExistence type="predicted"/>
<evidence type="ECO:0000313" key="1">
    <source>
        <dbReference type="EMBL" id="AEV19612.1"/>
    </source>
</evidence>
<dbReference type="GeneID" id="32065533"/>
<sequence>MTKKKRKRYRWNEPGCTAQQQLCILFDVHGTFGTATWKKHVVVQTIIIGVDAHQSLSIFHRCGARC</sequence>
<name>A0ABM5MJD3_GEOTH</name>
<dbReference type="Proteomes" id="UP000005636">
    <property type="component" value="Chromosome"/>
</dbReference>
<dbReference type="EMBL" id="CP003125">
    <property type="protein sequence ID" value="AEV19612.1"/>
    <property type="molecule type" value="Genomic_DNA"/>
</dbReference>
<keyword evidence="2" id="KW-1185">Reference proteome</keyword>
<evidence type="ECO:0000313" key="2">
    <source>
        <dbReference type="Proteomes" id="UP000005636"/>
    </source>
</evidence>
<protein>
    <submittedName>
        <fullName evidence="1">Uncharacterized protein</fullName>
    </submittedName>
</protein>
<accession>A0ABM5MJD3</accession>
<organism evidence="1 2">
    <name type="scientific">Geobacillus thermoleovorans CCB_US3_UF5</name>
    <dbReference type="NCBI Taxonomy" id="1111068"/>
    <lineage>
        <taxon>Bacteria</taxon>
        <taxon>Bacillati</taxon>
        <taxon>Bacillota</taxon>
        <taxon>Bacilli</taxon>
        <taxon>Bacillales</taxon>
        <taxon>Anoxybacillaceae</taxon>
        <taxon>Geobacillus</taxon>
        <taxon>Geobacillus thermoleovorans group</taxon>
    </lineage>
</organism>
<reference evidence="1 2" key="1">
    <citation type="submission" date="2011-11" db="EMBL/GenBank/DDBJ databases">
        <title>Complete genome sequence of thermophilic Geobacillus thermoleovorans CCB_US3_UF5.</title>
        <authorList>
            <person name="Muhd Sakaff M.K.L."/>
            <person name="Abdul Rahman A.Y."/>
            <person name="Saito J.A."/>
            <person name="Hou S."/>
            <person name="Alam M."/>
        </authorList>
    </citation>
    <scope>NUCLEOTIDE SEQUENCE [LARGE SCALE GENOMIC DNA]</scope>
    <source>
        <strain evidence="1 2">CCB_US3_UF5</strain>
    </source>
</reference>